<dbReference type="AlphaFoldDB" id="A0A1F7IJ10"/>
<protein>
    <submittedName>
        <fullName evidence="2">Uncharacterized protein</fullName>
    </submittedName>
</protein>
<sequence length="219" mass="24836">MFFASLYFVGRSDNASLIIISIFPLLTLFLLLGQLIKNEFDFTSQKIRFMFYVSCFILFVAFPAYQRKVTLTELLIQKYSGISKGAIFTNELDSILSNRFSKEKILITKYLTGNNLLILSSDDTYLFYLTGKTNLLDENPQSGIESDVEMNFAIKNAVKTCPKRIAVDCSIVKKCPPFTPLTKGWLTAGYILSELEKGCRKKYQPVECTSQLCITEVVD</sequence>
<keyword evidence="1" id="KW-0812">Transmembrane</keyword>
<gene>
    <name evidence="2" type="ORF">A3B40_04575</name>
</gene>
<comment type="caution">
    <text evidence="2">The sequence shown here is derived from an EMBL/GenBank/DDBJ whole genome shotgun (WGS) entry which is preliminary data.</text>
</comment>
<reference evidence="2 3" key="1">
    <citation type="journal article" date="2016" name="Nat. Commun.">
        <title>Thousands of microbial genomes shed light on interconnected biogeochemical processes in an aquifer system.</title>
        <authorList>
            <person name="Anantharaman K."/>
            <person name="Brown C.T."/>
            <person name="Hug L.A."/>
            <person name="Sharon I."/>
            <person name="Castelle C.J."/>
            <person name="Probst A.J."/>
            <person name="Thomas B.C."/>
            <person name="Singh A."/>
            <person name="Wilkins M.J."/>
            <person name="Karaoz U."/>
            <person name="Brodie E.L."/>
            <person name="Williams K.H."/>
            <person name="Hubbard S.S."/>
            <person name="Banfield J.F."/>
        </authorList>
    </citation>
    <scope>NUCLEOTIDE SEQUENCE [LARGE SCALE GENOMIC DNA]</scope>
</reference>
<dbReference type="EMBL" id="MGAI01000054">
    <property type="protein sequence ID" value="OGK43348.1"/>
    <property type="molecule type" value="Genomic_DNA"/>
</dbReference>
<dbReference type="Proteomes" id="UP000178040">
    <property type="component" value="Unassembled WGS sequence"/>
</dbReference>
<proteinExistence type="predicted"/>
<keyword evidence="1" id="KW-0472">Membrane</keyword>
<evidence type="ECO:0000313" key="2">
    <source>
        <dbReference type="EMBL" id="OGK43348.1"/>
    </source>
</evidence>
<feature type="transmembrane region" description="Helical" evidence="1">
    <location>
        <begin position="47"/>
        <end position="65"/>
    </location>
</feature>
<accession>A0A1F7IJ10</accession>
<evidence type="ECO:0000313" key="3">
    <source>
        <dbReference type="Proteomes" id="UP000178040"/>
    </source>
</evidence>
<evidence type="ECO:0000256" key="1">
    <source>
        <dbReference type="SAM" id="Phobius"/>
    </source>
</evidence>
<keyword evidence="1" id="KW-1133">Transmembrane helix</keyword>
<name>A0A1F7IJ10_9BACT</name>
<organism evidence="2 3">
    <name type="scientific">Candidatus Roizmanbacteria bacterium RIFCSPLOWO2_01_FULL_37_16</name>
    <dbReference type="NCBI Taxonomy" id="1802058"/>
    <lineage>
        <taxon>Bacteria</taxon>
        <taxon>Candidatus Roizmaniibacteriota</taxon>
    </lineage>
</organism>
<feature type="transmembrane region" description="Helical" evidence="1">
    <location>
        <begin position="15"/>
        <end position="35"/>
    </location>
</feature>